<evidence type="ECO:0000313" key="1">
    <source>
        <dbReference type="EMBL" id="KAK4761860.1"/>
    </source>
</evidence>
<keyword evidence="2" id="KW-1185">Reference proteome</keyword>
<organism evidence="1 2">
    <name type="scientific">Trapa incisa</name>
    <dbReference type="NCBI Taxonomy" id="236973"/>
    <lineage>
        <taxon>Eukaryota</taxon>
        <taxon>Viridiplantae</taxon>
        <taxon>Streptophyta</taxon>
        <taxon>Embryophyta</taxon>
        <taxon>Tracheophyta</taxon>
        <taxon>Spermatophyta</taxon>
        <taxon>Magnoliopsida</taxon>
        <taxon>eudicotyledons</taxon>
        <taxon>Gunneridae</taxon>
        <taxon>Pentapetalae</taxon>
        <taxon>rosids</taxon>
        <taxon>malvids</taxon>
        <taxon>Myrtales</taxon>
        <taxon>Lythraceae</taxon>
        <taxon>Trapa</taxon>
    </lineage>
</organism>
<dbReference type="AlphaFoldDB" id="A0AAN7KFF5"/>
<evidence type="ECO:0000313" key="2">
    <source>
        <dbReference type="Proteomes" id="UP001345219"/>
    </source>
</evidence>
<name>A0AAN7KFF5_9MYRT</name>
<accession>A0AAN7KFF5</accession>
<protein>
    <submittedName>
        <fullName evidence="1">Uncharacterized protein</fullName>
    </submittedName>
</protein>
<sequence>MDETSHTLSHGSATGVSVMTWPEHLLETDDEVDEFAQLSSGEFCGFNEELVQKVMQELYKEITMAVEDPPTTFLTAGRKDGNCELTVPETASSMVMAGAHSASDNGINILEEIAGLPELRSSGGSMQQYGHDIFGEVKQRDEMGKWLEEMMEGFDDENGEVISMEYGALCLPNCIFLS</sequence>
<reference evidence="1 2" key="1">
    <citation type="journal article" date="2023" name="Hortic Res">
        <title>Pangenome of water caltrop reveals structural variations and asymmetric subgenome divergence after allopolyploidization.</title>
        <authorList>
            <person name="Zhang X."/>
            <person name="Chen Y."/>
            <person name="Wang L."/>
            <person name="Yuan Y."/>
            <person name="Fang M."/>
            <person name="Shi L."/>
            <person name="Lu R."/>
            <person name="Comes H.P."/>
            <person name="Ma Y."/>
            <person name="Chen Y."/>
            <person name="Huang G."/>
            <person name="Zhou Y."/>
            <person name="Zheng Z."/>
            <person name="Qiu Y."/>
        </authorList>
    </citation>
    <scope>NUCLEOTIDE SEQUENCE [LARGE SCALE GENOMIC DNA]</scope>
    <source>
        <tissue evidence="1">Roots</tissue>
    </source>
</reference>
<comment type="caution">
    <text evidence="1">The sequence shown here is derived from an EMBL/GenBank/DDBJ whole genome shotgun (WGS) entry which is preliminary data.</text>
</comment>
<proteinExistence type="predicted"/>
<dbReference type="Proteomes" id="UP001345219">
    <property type="component" value="Chromosome 23"/>
</dbReference>
<dbReference type="EMBL" id="JAXIOK010000009">
    <property type="protein sequence ID" value="KAK4761860.1"/>
    <property type="molecule type" value="Genomic_DNA"/>
</dbReference>
<gene>
    <name evidence="1" type="ORF">SAY87_029744</name>
</gene>